<evidence type="ECO:0000313" key="2">
    <source>
        <dbReference type="EMBL" id="MBB5285232.1"/>
    </source>
</evidence>
<dbReference type="RefSeq" id="WP_184175198.1">
    <property type="nucleotide sequence ID" value="NZ_JACHGF010000005.1"/>
</dbReference>
<dbReference type="AlphaFoldDB" id="A0A840TUI6"/>
<sequence length="220" mass="24283">MKYVFFIFMLVKVLPVAGQHHVVGISGGVNRASTVTSKDFSIQSNPRNGVSAGLSYEYLAKQRYSAGVDLLYAQRGFTSDMVATSALGQATTHSTKFKYDYLSLPIKAGLHEGDKLYGFVNVGLAPSLLVHAKTVSPRFEIDNVVIEQEVVDVLNRIKKFDLAGLAEFGGGYKFKSTYWLFASLSYQRSFTSFTTPDYFSGNTMKHKAITLSVGVKYLLK</sequence>
<keyword evidence="3" id="KW-1185">Reference proteome</keyword>
<dbReference type="InterPro" id="IPR011250">
    <property type="entry name" value="OMP/PagP_B-barrel"/>
</dbReference>
<dbReference type="Pfam" id="PF13568">
    <property type="entry name" value="OMP_b-brl_2"/>
    <property type="match status" value="1"/>
</dbReference>
<accession>A0A840TUI6</accession>
<comment type="caution">
    <text evidence="2">The sequence shown here is derived from an EMBL/GenBank/DDBJ whole genome shotgun (WGS) entry which is preliminary data.</text>
</comment>
<proteinExistence type="predicted"/>
<name>A0A840TUI6_9BACT</name>
<dbReference type="EMBL" id="JACHGF010000005">
    <property type="protein sequence ID" value="MBB5285232.1"/>
    <property type="molecule type" value="Genomic_DNA"/>
</dbReference>
<organism evidence="2 3">
    <name type="scientific">Rhabdobacter roseus</name>
    <dbReference type="NCBI Taxonomy" id="1655419"/>
    <lineage>
        <taxon>Bacteria</taxon>
        <taxon>Pseudomonadati</taxon>
        <taxon>Bacteroidota</taxon>
        <taxon>Cytophagia</taxon>
        <taxon>Cytophagales</taxon>
        <taxon>Cytophagaceae</taxon>
        <taxon>Rhabdobacter</taxon>
    </lineage>
</organism>
<feature type="domain" description="Outer membrane protein beta-barrel" evidence="1">
    <location>
        <begin position="23"/>
        <end position="193"/>
    </location>
</feature>
<dbReference type="InterPro" id="IPR025665">
    <property type="entry name" value="Beta-barrel_OMP_2"/>
</dbReference>
<dbReference type="Proteomes" id="UP000557307">
    <property type="component" value="Unassembled WGS sequence"/>
</dbReference>
<evidence type="ECO:0000313" key="3">
    <source>
        <dbReference type="Proteomes" id="UP000557307"/>
    </source>
</evidence>
<protein>
    <recommendedName>
        <fullName evidence="1">Outer membrane protein beta-barrel domain-containing protein</fullName>
    </recommendedName>
</protein>
<dbReference type="SUPFAM" id="SSF56925">
    <property type="entry name" value="OMPA-like"/>
    <property type="match status" value="1"/>
</dbReference>
<gene>
    <name evidence="2" type="ORF">HNQ92_003389</name>
</gene>
<reference evidence="2 3" key="1">
    <citation type="submission" date="2020-08" db="EMBL/GenBank/DDBJ databases">
        <title>Genomic Encyclopedia of Type Strains, Phase IV (KMG-IV): sequencing the most valuable type-strain genomes for metagenomic binning, comparative biology and taxonomic classification.</title>
        <authorList>
            <person name="Goeker M."/>
        </authorList>
    </citation>
    <scope>NUCLEOTIDE SEQUENCE [LARGE SCALE GENOMIC DNA]</scope>
    <source>
        <strain evidence="2 3">DSM 105074</strain>
    </source>
</reference>
<evidence type="ECO:0000259" key="1">
    <source>
        <dbReference type="Pfam" id="PF13568"/>
    </source>
</evidence>